<feature type="compositionally biased region" description="Basic residues" evidence="1">
    <location>
        <begin position="139"/>
        <end position="149"/>
    </location>
</feature>
<feature type="domain" description="WRKY19-like zinc finger" evidence="2">
    <location>
        <begin position="177"/>
        <end position="201"/>
    </location>
</feature>
<evidence type="ECO:0000313" key="4">
    <source>
        <dbReference type="Proteomes" id="UP001165083"/>
    </source>
</evidence>
<proteinExistence type="predicted"/>
<comment type="caution">
    <text evidence="3">The sequence shown here is derived from an EMBL/GenBank/DDBJ whole genome shotgun (WGS) entry which is preliminary data.</text>
</comment>
<sequence>MVPGNTAHLCAFAPDDAKTISISIRRGHDGRSSSIVLPRDHHLAKHLERLVASETSPSRQQTAPLGYAPQQPEMQSDAVVRALSSVVKYINTNSRREGPSSSLSALFSSLQPPSEKSMVSVRHNDHSCPQTSNEVPSARVRRHRSGHGRTRITKHCKVIGCGNISVSRGLCRGHGGGRRCHYLGCSKSAQSRSVFCWAHGGGHRCEVESCMRRRKSKHFCADHVGLEKSVPDTMETSGPLSRGSMEPSNRSLPGATGNPCLPSLQEVLQNTQQSSMLL</sequence>
<accession>A0A9W6WW04</accession>
<feature type="region of interest" description="Disordered" evidence="1">
    <location>
        <begin position="231"/>
        <end position="256"/>
    </location>
</feature>
<reference evidence="3" key="1">
    <citation type="submission" date="2023-04" db="EMBL/GenBank/DDBJ databases">
        <title>Phytophthora lilii NBRC 32176.</title>
        <authorList>
            <person name="Ichikawa N."/>
            <person name="Sato H."/>
            <person name="Tonouchi N."/>
        </authorList>
    </citation>
    <scope>NUCLEOTIDE SEQUENCE</scope>
    <source>
        <strain evidence="3">NBRC 32176</strain>
    </source>
</reference>
<protein>
    <submittedName>
        <fullName evidence="3">Unnamed protein product</fullName>
    </submittedName>
</protein>
<dbReference type="Pfam" id="PF24906">
    <property type="entry name" value="Zf_WRKY19"/>
    <property type="match status" value="1"/>
</dbReference>
<feature type="region of interest" description="Disordered" evidence="1">
    <location>
        <begin position="120"/>
        <end position="149"/>
    </location>
</feature>
<evidence type="ECO:0000313" key="3">
    <source>
        <dbReference type="EMBL" id="GMF19598.1"/>
    </source>
</evidence>
<dbReference type="PANTHER" id="PTHR31827">
    <property type="entry name" value="EMB|CAB89363.1"/>
    <property type="match status" value="1"/>
</dbReference>
<evidence type="ECO:0000259" key="2">
    <source>
        <dbReference type="Pfam" id="PF24906"/>
    </source>
</evidence>
<dbReference type="OrthoDB" id="126132at2759"/>
<gene>
    <name evidence="3" type="ORF">Plil01_000750900</name>
</gene>
<name>A0A9W6WW04_9STRA</name>
<dbReference type="EMBL" id="BSXW01000350">
    <property type="protein sequence ID" value="GMF19598.1"/>
    <property type="molecule type" value="Genomic_DNA"/>
</dbReference>
<dbReference type="InterPro" id="IPR056866">
    <property type="entry name" value="Znf_WRKY19"/>
</dbReference>
<keyword evidence="4" id="KW-1185">Reference proteome</keyword>
<dbReference type="AlphaFoldDB" id="A0A9W6WW04"/>
<evidence type="ECO:0000256" key="1">
    <source>
        <dbReference type="SAM" id="MobiDB-lite"/>
    </source>
</evidence>
<dbReference type="PANTHER" id="PTHR31827:SF1">
    <property type="entry name" value="EMB|CAB89363.1"/>
    <property type="match status" value="1"/>
</dbReference>
<dbReference type="Proteomes" id="UP001165083">
    <property type="component" value="Unassembled WGS sequence"/>
</dbReference>
<organism evidence="3 4">
    <name type="scientific">Phytophthora lilii</name>
    <dbReference type="NCBI Taxonomy" id="2077276"/>
    <lineage>
        <taxon>Eukaryota</taxon>
        <taxon>Sar</taxon>
        <taxon>Stramenopiles</taxon>
        <taxon>Oomycota</taxon>
        <taxon>Peronosporomycetes</taxon>
        <taxon>Peronosporales</taxon>
        <taxon>Peronosporaceae</taxon>
        <taxon>Phytophthora</taxon>
    </lineage>
</organism>